<reference evidence="6" key="1">
    <citation type="journal article" date="2019" name="Int. J. Syst. Evol. Microbiol.">
        <title>The Global Catalogue of Microorganisms (GCM) 10K type strain sequencing project: providing services to taxonomists for standard genome sequencing and annotation.</title>
        <authorList>
            <consortium name="The Broad Institute Genomics Platform"/>
            <consortium name="The Broad Institute Genome Sequencing Center for Infectious Disease"/>
            <person name="Wu L."/>
            <person name="Ma J."/>
        </authorList>
    </citation>
    <scope>NUCLEOTIDE SEQUENCE [LARGE SCALE GENOMIC DNA]</scope>
    <source>
        <strain evidence="6">JCM 17906</strain>
    </source>
</reference>
<dbReference type="InterPro" id="IPR036291">
    <property type="entry name" value="NAD(P)-bd_dom_sf"/>
</dbReference>
<dbReference type="PANTHER" id="PTHR43391">
    <property type="entry name" value="RETINOL DEHYDROGENASE-RELATED"/>
    <property type="match status" value="1"/>
</dbReference>
<proteinExistence type="inferred from homology"/>
<evidence type="ECO:0000256" key="2">
    <source>
        <dbReference type="ARBA" id="ARBA00022857"/>
    </source>
</evidence>
<dbReference type="RefSeq" id="WP_345416151.1">
    <property type="nucleotide sequence ID" value="NZ_BAABGT010000030.1"/>
</dbReference>
<dbReference type="InterPro" id="IPR002347">
    <property type="entry name" value="SDR_fam"/>
</dbReference>
<keyword evidence="3" id="KW-0560">Oxidoreductase</keyword>
<accession>A0ABP8RQE1</accession>
<dbReference type="Gene3D" id="3.40.50.720">
    <property type="entry name" value="NAD(P)-binding Rossmann-like Domain"/>
    <property type="match status" value="1"/>
</dbReference>
<dbReference type="PANTHER" id="PTHR43391:SF14">
    <property type="entry name" value="DEHYDROGENASE_REDUCTASE SDR FAMILY PROTEIN 7-LIKE"/>
    <property type="match status" value="1"/>
</dbReference>
<comment type="similarity">
    <text evidence="1 4">Belongs to the short-chain dehydrogenases/reductases (SDR) family.</text>
</comment>
<evidence type="ECO:0000313" key="6">
    <source>
        <dbReference type="Proteomes" id="UP001501598"/>
    </source>
</evidence>
<gene>
    <name evidence="5" type="ORF">GCM10023175_24200</name>
</gene>
<evidence type="ECO:0000256" key="3">
    <source>
        <dbReference type="ARBA" id="ARBA00023002"/>
    </source>
</evidence>
<dbReference type="EMBL" id="BAABGT010000030">
    <property type="protein sequence ID" value="GAA4545054.1"/>
    <property type="molecule type" value="Genomic_DNA"/>
</dbReference>
<dbReference type="CDD" id="cd05233">
    <property type="entry name" value="SDR_c"/>
    <property type="match status" value="1"/>
</dbReference>
<dbReference type="Pfam" id="PF00106">
    <property type="entry name" value="adh_short"/>
    <property type="match status" value="1"/>
</dbReference>
<sequence length="280" mass="29488">MSTRHEVFDGGVAVVTGAGAGIGAGLARHLAASGMTVVVADIDRDAAERVAGSLASPGRGVPYQVDVRDADAVAVLARWTGAELGPVRLLVNNAGLEQFGYVWDVPVSQWQRLVDVNINGVFHGLRAFLPDMIAASHRSHVLNLASIGAVTTVPLQAPYIMSKHAVLALTECLHQEIAQTGADVVVSAVLPGPVVSDIFASAGGVDHGDVAAAEGHRRDMLAVRERGMSADEAAETIIAQAARGEFYIFTHEEAGRSAMVDRAEQLVARRAPRSFRSRFA</sequence>
<keyword evidence="2" id="KW-0521">NADP</keyword>
<dbReference type="SUPFAM" id="SSF51735">
    <property type="entry name" value="NAD(P)-binding Rossmann-fold domains"/>
    <property type="match status" value="1"/>
</dbReference>
<dbReference type="PRINTS" id="PR00081">
    <property type="entry name" value="GDHRDH"/>
</dbReference>
<dbReference type="PRINTS" id="PR00080">
    <property type="entry name" value="SDRFAMILY"/>
</dbReference>
<organism evidence="5 6">
    <name type="scientific">Pseudonocardia xishanensis</name>
    <dbReference type="NCBI Taxonomy" id="630995"/>
    <lineage>
        <taxon>Bacteria</taxon>
        <taxon>Bacillati</taxon>
        <taxon>Actinomycetota</taxon>
        <taxon>Actinomycetes</taxon>
        <taxon>Pseudonocardiales</taxon>
        <taxon>Pseudonocardiaceae</taxon>
        <taxon>Pseudonocardia</taxon>
    </lineage>
</organism>
<evidence type="ECO:0000256" key="1">
    <source>
        <dbReference type="ARBA" id="ARBA00006484"/>
    </source>
</evidence>
<keyword evidence="6" id="KW-1185">Reference proteome</keyword>
<name>A0ABP8RQE1_9PSEU</name>
<dbReference type="Proteomes" id="UP001501598">
    <property type="component" value="Unassembled WGS sequence"/>
</dbReference>
<comment type="caution">
    <text evidence="5">The sequence shown here is derived from an EMBL/GenBank/DDBJ whole genome shotgun (WGS) entry which is preliminary data.</text>
</comment>
<evidence type="ECO:0000256" key="4">
    <source>
        <dbReference type="RuleBase" id="RU000363"/>
    </source>
</evidence>
<protein>
    <submittedName>
        <fullName evidence="5">SDR family NAD(P)-dependent oxidoreductase</fullName>
    </submittedName>
</protein>
<evidence type="ECO:0000313" key="5">
    <source>
        <dbReference type="EMBL" id="GAA4545054.1"/>
    </source>
</evidence>